<reference evidence="2" key="1">
    <citation type="submission" date="2020-10" db="EMBL/GenBank/DDBJ databases">
        <authorList>
            <person name="Kadnikov V."/>
            <person name="Beletsky A.V."/>
            <person name="Mardanov A.V."/>
            <person name="Karnachuk O.V."/>
            <person name="Ravin N.V."/>
        </authorList>
    </citation>
    <scope>NUCLEOTIDE SEQUENCE</scope>
    <source>
        <strain evidence="2">Bu02</strain>
    </source>
</reference>
<dbReference type="PANTHER" id="PTHR39174">
    <property type="entry name" value="INNER MEMBRANE PROTEIN-RELATED"/>
    <property type="match status" value="1"/>
</dbReference>
<evidence type="ECO:0000313" key="2">
    <source>
        <dbReference type="EMBL" id="QUL98244.1"/>
    </source>
</evidence>
<keyword evidence="1" id="KW-1133">Transmembrane helix</keyword>
<dbReference type="PANTHER" id="PTHR39174:SF1">
    <property type="entry name" value="INNER MEMBRANE PROTEIN"/>
    <property type="match status" value="1"/>
</dbReference>
<protein>
    <submittedName>
        <fullName evidence="2">YhdT family protein</fullName>
    </submittedName>
</protein>
<organism evidence="2">
    <name type="scientific">Candidatus Fermentithermobacillus carboniphilus</name>
    <dbReference type="NCBI Taxonomy" id="3085328"/>
    <lineage>
        <taxon>Bacteria</taxon>
        <taxon>Bacillati</taxon>
        <taxon>Bacillota</taxon>
        <taxon>Candidatus Fermentithermobacillia</taxon>
        <taxon>Candidatus Fermentithermobacillales</taxon>
        <taxon>Candidatus Fermentithermobacillaceae</taxon>
        <taxon>Candidatus Fermentithermobacillus</taxon>
    </lineage>
</organism>
<keyword evidence="1" id="KW-0472">Membrane</keyword>
<dbReference type="KEGG" id="fcz:IMF26_09450"/>
<sequence length="96" mass="11599">MNVNERDYDIREVEVDERFTIAKREMLITFVVQLAYTFLMLVVAYSLGKGDPTLYRFVMGMPEWWFWCLIITFGFLGLIYYLVRRVFKDIPIDPWL</sequence>
<evidence type="ECO:0000256" key="1">
    <source>
        <dbReference type="SAM" id="Phobius"/>
    </source>
</evidence>
<reference evidence="2" key="2">
    <citation type="journal article" date="2023" name="Biology">
        <title>Prokaryotic Life Associated with Coal-Fire Gas Vents Revealed by Metagenomics.</title>
        <authorList>
            <person name="Kadnikov V.V."/>
            <person name="Mardanov A.V."/>
            <person name="Beletsky A.V."/>
            <person name="Karnachuk O.V."/>
            <person name="Ravin N.V."/>
        </authorList>
    </citation>
    <scope>NUCLEOTIDE SEQUENCE</scope>
    <source>
        <strain evidence="2">Bu02</strain>
    </source>
</reference>
<feature type="transmembrane region" description="Helical" evidence="1">
    <location>
        <begin position="27"/>
        <end position="48"/>
    </location>
</feature>
<proteinExistence type="predicted"/>
<gene>
    <name evidence="2" type="ORF">IMF26_09450</name>
</gene>
<feature type="transmembrane region" description="Helical" evidence="1">
    <location>
        <begin position="64"/>
        <end position="83"/>
    </location>
</feature>
<dbReference type="AlphaFoldDB" id="A0AAT9LAZ3"/>
<dbReference type="InterPro" id="IPR010398">
    <property type="entry name" value="DUF997"/>
</dbReference>
<dbReference type="Pfam" id="PF06196">
    <property type="entry name" value="DUF997"/>
    <property type="match status" value="1"/>
</dbReference>
<name>A0AAT9LAZ3_9FIRM</name>
<dbReference type="EMBL" id="CP062796">
    <property type="protein sequence ID" value="QUL98244.1"/>
    <property type="molecule type" value="Genomic_DNA"/>
</dbReference>
<keyword evidence="1" id="KW-0812">Transmembrane</keyword>
<accession>A0AAT9LAZ3</accession>